<proteinExistence type="predicted"/>
<comment type="caution">
    <text evidence="2">The sequence shown here is derived from an EMBL/GenBank/DDBJ whole genome shotgun (WGS) entry which is preliminary data.</text>
</comment>
<accession>A0A6A5BGM8</accession>
<organism evidence="2 3">
    <name type="scientific">Naegleria fowleri</name>
    <name type="common">Brain eating amoeba</name>
    <dbReference type="NCBI Taxonomy" id="5763"/>
    <lineage>
        <taxon>Eukaryota</taxon>
        <taxon>Discoba</taxon>
        <taxon>Heterolobosea</taxon>
        <taxon>Tetramitia</taxon>
        <taxon>Eutetramitia</taxon>
        <taxon>Vahlkampfiidae</taxon>
        <taxon>Naegleria</taxon>
    </lineage>
</organism>
<dbReference type="EMBL" id="VFQX01000057">
    <property type="protein sequence ID" value="KAF0973952.1"/>
    <property type="molecule type" value="Genomic_DNA"/>
</dbReference>
<evidence type="ECO:0000313" key="3">
    <source>
        <dbReference type="Proteomes" id="UP000444721"/>
    </source>
</evidence>
<gene>
    <name evidence="2" type="ORF">FDP41_007036</name>
</gene>
<protein>
    <submittedName>
        <fullName evidence="2">Uncharacterized protein</fullName>
    </submittedName>
</protein>
<reference evidence="2 3" key="1">
    <citation type="journal article" date="2019" name="Sci. Rep.">
        <title>Nanopore sequencing improves the draft genome of the human pathogenic amoeba Naegleria fowleri.</title>
        <authorList>
            <person name="Liechti N."/>
            <person name="Schurch N."/>
            <person name="Bruggmann R."/>
            <person name="Wittwer M."/>
        </authorList>
    </citation>
    <scope>NUCLEOTIDE SEQUENCE [LARGE SCALE GENOMIC DNA]</scope>
    <source>
        <strain evidence="2 3">ATCC 30894</strain>
    </source>
</reference>
<feature type="region of interest" description="Disordered" evidence="1">
    <location>
        <begin position="61"/>
        <end position="94"/>
    </location>
</feature>
<dbReference type="VEuPathDB" id="AmoebaDB:FDP41_007036"/>
<dbReference type="VEuPathDB" id="AmoebaDB:NF0130480"/>
<evidence type="ECO:0000313" key="2">
    <source>
        <dbReference type="EMBL" id="KAF0973952.1"/>
    </source>
</evidence>
<dbReference type="VEuPathDB" id="AmoebaDB:NfTy_074600"/>
<dbReference type="Proteomes" id="UP000444721">
    <property type="component" value="Unassembled WGS sequence"/>
</dbReference>
<dbReference type="AlphaFoldDB" id="A0A6A5BGM8"/>
<name>A0A6A5BGM8_NAEFO</name>
<dbReference type="OrthoDB" id="10641172at2759"/>
<evidence type="ECO:0000256" key="1">
    <source>
        <dbReference type="SAM" id="MobiDB-lite"/>
    </source>
</evidence>
<sequence>MKFSYVTFVPNKQQQQPLKGKRSKPLTMVSYFTDTARNSCSDPFDGSMDLSLHFNVETELPSSTRRHVPPPVQIEMNPLIPPSSPPERSPKQTSKHILPEPIEAILSIPVLSPTTFPQNVFASGNSKTVLCRSTRHRKPRFEARPKKEICNREPTTLRTSPKISKSQQRWSRTTHTTTNHFSSVLSHPDIQQAILVVSNNHGQQDETKETSSVIQNLHLNREQALPNTTLRDSSVFSGTTVSSSVPKNVRTSISIFELLNPEE</sequence>
<keyword evidence="3" id="KW-1185">Reference proteome</keyword>
<dbReference type="GeneID" id="68114254"/>
<dbReference type="RefSeq" id="XP_044558665.1">
    <property type="nucleotide sequence ID" value="XM_044710737.1"/>
</dbReference>